<feature type="chain" id="PRO_5040426374" description="mannan endo-1,6-alpha-mannosidase" evidence="12">
    <location>
        <begin position="21"/>
        <end position="522"/>
    </location>
</feature>
<keyword evidence="11" id="KW-0812">Transmembrane</keyword>
<evidence type="ECO:0000256" key="6">
    <source>
        <dbReference type="ARBA" id="ARBA00022801"/>
    </source>
</evidence>
<dbReference type="SUPFAM" id="SSF48208">
    <property type="entry name" value="Six-hairpin glycosidases"/>
    <property type="match status" value="1"/>
</dbReference>
<feature type="region of interest" description="Disordered" evidence="10">
    <location>
        <begin position="404"/>
        <end position="432"/>
    </location>
</feature>
<feature type="compositionally biased region" description="Basic and acidic residues" evidence="10">
    <location>
        <begin position="468"/>
        <end position="482"/>
    </location>
</feature>
<dbReference type="GO" id="GO:0012505">
    <property type="term" value="C:endomembrane system"/>
    <property type="evidence" value="ECO:0007669"/>
    <property type="project" value="UniProtKB-SubCell"/>
</dbReference>
<dbReference type="GO" id="GO:0009272">
    <property type="term" value="P:fungal-type cell wall biogenesis"/>
    <property type="evidence" value="ECO:0007669"/>
    <property type="project" value="TreeGrafter"/>
</dbReference>
<dbReference type="InterPro" id="IPR008928">
    <property type="entry name" value="6-hairpin_glycosidase_sf"/>
</dbReference>
<dbReference type="FunFam" id="1.50.10.20:FF:000006">
    <property type="entry name" value="Mannan endo-1,6-alpha-mannosidase"/>
    <property type="match status" value="1"/>
</dbReference>
<dbReference type="Gene3D" id="1.50.10.20">
    <property type="match status" value="1"/>
</dbReference>
<evidence type="ECO:0000256" key="12">
    <source>
        <dbReference type="SAM" id="SignalP"/>
    </source>
</evidence>
<dbReference type="PANTHER" id="PTHR12145">
    <property type="entry name" value="MANNAN ENDO-1,6-ALPHA-MANNOSIDASE DCW1"/>
    <property type="match status" value="1"/>
</dbReference>
<keyword evidence="9" id="KW-0326">Glycosidase</keyword>
<feature type="compositionally biased region" description="Basic and acidic residues" evidence="10">
    <location>
        <begin position="493"/>
        <end position="502"/>
    </location>
</feature>
<evidence type="ECO:0000256" key="11">
    <source>
        <dbReference type="SAM" id="Phobius"/>
    </source>
</evidence>
<dbReference type="InterPro" id="IPR014480">
    <property type="entry name" value="Mannan-1_6-alpha_mannosidase"/>
</dbReference>
<dbReference type="Pfam" id="PF03663">
    <property type="entry name" value="Glyco_hydro_76"/>
    <property type="match status" value="1"/>
</dbReference>
<sequence>MLQPQRLCAILWLLIQAVAAIDVDWDDPTSIKSAAGTVAYGMMSYYKGNESGQTPGLLPQPYYWWEAGAMFGSLIDYWLYTGDATYNDVVTEGLQFQVGPHNDFMPPNQTFDMGNDDQAFWAMSALTAAENNFPNPPEGEPSWLSLAQAVFNEQIGRWDTSTCGGGLRWQVFQANTGYDLKNSISNGALINIAARLARFTNDDLYAQWAEKIWDWMETIGLIDQNYNVYDNSEADRLNCTQLDRNQWCYNAGTMLMGAATMFNYTEGDPVWYNRTNGLMRAIAFDYFPANDGGVMKDICEEYNACNTDQKSFKAYLARWMAASTQLAPFTYETFLDLLQVSAKAAAAQCNGNGPIAPAGQTCGLKWYLNGTWDGTDGVGQQMAALEVILGTLIAKTAVPLTNTTGGTSTSNPSAGFNSSSVPPAQIVTPPSKGEKAGAWILTAIVLVLATWTAWFMWSRAWEPREEVARTSSNEKGKEKAPVEKGASVGVLTRAREDEERAVPKALSRPLRRLRFQDVAAAR</sequence>
<feature type="transmembrane region" description="Helical" evidence="11">
    <location>
        <begin position="436"/>
        <end position="457"/>
    </location>
</feature>
<comment type="catalytic activity">
    <reaction evidence="1">
        <text>Random hydrolysis of (1-&gt;6)-alpha-D-mannosidic linkages in unbranched (1-&gt;6)-mannans.</text>
        <dbReference type="EC" id="3.2.1.101"/>
    </reaction>
</comment>
<comment type="similarity">
    <text evidence="3">Belongs to the glycosyl hydrolase 76 family.</text>
</comment>
<organism evidence="13 14">
    <name type="scientific">Hyphodiscus hymeniophilus</name>
    <dbReference type="NCBI Taxonomy" id="353542"/>
    <lineage>
        <taxon>Eukaryota</taxon>
        <taxon>Fungi</taxon>
        <taxon>Dikarya</taxon>
        <taxon>Ascomycota</taxon>
        <taxon>Pezizomycotina</taxon>
        <taxon>Leotiomycetes</taxon>
        <taxon>Helotiales</taxon>
        <taxon>Hyphodiscaceae</taxon>
        <taxon>Hyphodiscus</taxon>
    </lineage>
</organism>
<comment type="subcellular location">
    <subcellularLocation>
        <location evidence="2">Endomembrane system</location>
    </subcellularLocation>
</comment>
<dbReference type="GO" id="GO:0016052">
    <property type="term" value="P:carbohydrate catabolic process"/>
    <property type="evidence" value="ECO:0007669"/>
    <property type="project" value="InterPro"/>
</dbReference>
<evidence type="ECO:0000256" key="4">
    <source>
        <dbReference type="ARBA" id="ARBA00012350"/>
    </source>
</evidence>
<keyword evidence="8" id="KW-0325">Glycoprotein</keyword>
<evidence type="ECO:0000313" key="14">
    <source>
        <dbReference type="Proteomes" id="UP000785200"/>
    </source>
</evidence>
<proteinExistence type="inferred from homology"/>
<feature type="compositionally biased region" description="Polar residues" evidence="10">
    <location>
        <begin position="412"/>
        <end position="422"/>
    </location>
</feature>
<feature type="signal peptide" evidence="12">
    <location>
        <begin position="1"/>
        <end position="20"/>
    </location>
</feature>
<evidence type="ECO:0000256" key="3">
    <source>
        <dbReference type="ARBA" id="ARBA00009699"/>
    </source>
</evidence>
<evidence type="ECO:0000313" key="13">
    <source>
        <dbReference type="EMBL" id="KAG0648911.1"/>
    </source>
</evidence>
<feature type="region of interest" description="Disordered" evidence="10">
    <location>
        <begin position="468"/>
        <end position="503"/>
    </location>
</feature>
<keyword evidence="11" id="KW-1133">Transmembrane helix</keyword>
<dbReference type="EC" id="3.2.1.101" evidence="4"/>
<evidence type="ECO:0000256" key="2">
    <source>
        <dbReference type="ARBA" id="ARBA00004308"/>
    </source>
</evidence>
<dbReference type="GO" id="GO:0008496">
    <property type="term" value="F:mannan endo-1,6-alpha-mannosidase activity"/>
    <property type="evidence" value="ECO:0007669"/>
    <property type="project" value="UniProtKB-EC"/>
</dbReference>
<keyword evidence="7 11" id="KW-0472">Membrane</keyword>
<reference evidence="13" key="1">
    <citation type="submission" date="2019-07" db="EMBL/GenBank/DDBJ databases">
        <title>Hyphodiscus hymeniophilus genome sequencing and assembly.</title>
        <authorList>
            <person name="Kramer G."/>
            <person name="Nodwell J."/>
        </authorList>
    </citation>
    <scope>NUCLEOTIDE SEQUENCE</scope>
    <source>
        <strain evidence="13">ATCC 34498</strain>
    </source>
</reference>
<keyword evidence="6" id="KW-0378">Hydrolase</keyword>
<dbReference type="OrthoDB" id="4187847at2759"/>
<evidence type="ECO:0000256" key="8">
    <source>
        <dbReference type="ARBA" id="ARBA00023180"/>
    </source>
</evidence>
<evidence type="ECO:0000256" key="5">
    <source>
        <dbReference type="ARBA" id="ARBA00022729"/>
    </source>
</evidence>
<name>A0A9P6VIU7_9HELO</name>
<dbReference type="EMBL" id="VNKQ01000009">
    <property type="protein sequence ID" value="KAG0648911.1"/>
    <property type="molecule type" value="Genomic_DNA"/>
</dbReference>
<protein>
    <recommendedName>
        <fullName evidence="4">mannan endo-1,6-alpha-mannosidase</fullName>
        <ecNumber evidence="4">3.2.1.101</ecNumber>
    </recommendedName>
</protein>
<comment type="caution">
    <text evidence="13">The sequence shown here is derived from an EMBL/GenBank/DDBJ whole genome shotgun (WGS) entry which is preliminary data.</text>
</comment>
<evidence type="ECO:0000256" key="9">
    <source>
        <dbReference type="ARBA" id="ARBA00023295"/>
    </source>
</evidence>
<keyword evidence="5 12" id="KW-0732">Signal</keyword>
<dbReference type="AlphaFoldDB" id="A0A9P6VIU7"/>
<keyword evidence="14" id="KW-1185">Reference proteome</keyword>
<evidence type="ECO:0000256" key="7">
    <source>
        <dbReference type="ARBA" id="ARBA00023136"/>
    </source>
</evidence>
<dbReference type="Proteomes" id="UP000785200">
    <property type="component" value="Unassembled WGS sequence"/>
</dbReference>
<accession>A0A9P6VIU7</accession>
<dbReference type="InterPro" id="IPR005198">
    <property type="entry name" value="Glyco_hydro_76"/>
</dbReference>
<gene>
    <name evidence="13" type="ORF">D0Z07_4741</name>
</gene>
<dbReference type="PANTHER" id="PTHR12145:SF36">
    <property type="entry name" value="MANNAN ENDO-1,6-ALPHA-MANNOSIDASE DCW1"/>
    <property type="match status" value="1"/>
</dbReference>
<evidence type="ECO:0000256" key="1">
    <source>
        <dbReference type="ARBA" id="ARBA00001452"/>
    </source>
</evidence>
<evidence type="ECO:0000256" key="10">
    <source>
        <dbReference type="SAM" id="MobiDB-lite"/>
    </source>
</evidence>